<proteinExistence type="predicted"/>
<keyword evidence="1" id="KW-1133">Transmembrane helix</keyword>
<evidence type="ECO:0000313" key="2">
    <source>
        <dbReference type="EMBL" id="RNB81287.1"/>
    </source>
</evidence>
<evidence type="ECO:0000313" key="3">
    <source>
        <dbReference type="Proteomes" id="UP000271031"/>
    </source>
</evidence>
<sequence>MINFGCQLAGFIAPMVMGLLITAFNGSFEVAFWFLLIANAVSIMACSTLGNAAKTLDMKGVNAH</sequence>
<keyword evidence="1" id="KW-0812">Transmembrane</keyword>
<keyword evidence="1" id="KW-0472">Membrane</keyword>
<gene>
    <name evidence="2" type="ORF">EDM56_26630</name>
</gene>
<keyword evidence="3" id="KW-1185">Reference proteome</keyword>
<comment type="caution">
    <text evidence="2">The sequence shown here is derived from an EMBL/GenBank/DDBJ whole genome shotgun (WGS) entry which is preliminary data.</text>
</comment>
<evidence type="ECO:0008006" key="4">
    <source>
        <dbReference type="Google" id="ProtNLM"/>
    </source>
</evidence>
<accession>A0A3M8D1F2</accession>
<dbReference type="AlphaFoldDB" id="A0A3M8D1F2"/>
<protein>
    <recommendedName>
        <fullName evidence="4">MFS transporter</fullName>
    </recommendedName>
</protein>
<name>A0A3M8D1F2_9BACL</name>
<dbReference type="InterPro" id="IPR036259">
    <property type="entry name" value="MFS_trans_sf"/>
</dbReference>
<feature type="transmembrane region" description="Helical" evidence="1">
    <location>
        <begin position="7"/>
        <end position="24"/>
    </location>
</feature>
<organism evidence="2 3">
    <name type="scientific">Brevibacillus fluminis</name>
    <dbReference type="NCBI Taxonomy" id="511487"/>
    <lineage>
        <taxon>Bacteria</taxon>
        <taxon>Bacillati</taxon>
        <taxon>Bacillota</taxon>
        <taxon>Bacilli</taxon>
        <taxon>Bacillales</taxon>
        <taxon>Paenibacillaceae</taxon>
        <taxon>Brevibacillus</taxon>
    </lineage>
</organism>
<reference evidence="2 3" key="1">
    <citation type="submission" date="2018-10" db="EMBL/GenBank/DDBJ databases">
        <title>Phylogenomics of Brevibacillus.</title>
        <authorList>
            <person name="Dunlap C."/>
        </authorList>
    </citation>
    <scope>NUCLEOTIDE SEQUENCE [LARGE SCALE GENOMIC DNA]</scope>
    <source>
        <strain evidence="2 3">JCM 15716</strain>
    </source>
</reference>
<dbReference type="Proteomes" id="UP000271031">
    <property type="component" value="Unassembled WGS sequence"/>
</dbReference>
<feature type="transmembrane region" description="Helical" evidence="1">
    <location>
        <begin position="30"/>
        <end position="50"/>
    </location>
</feature>
<dbReference type="SUPFAM" id="SSF103473">
    <property type="entry name" value="MFS general substrate transporter"/>
    <property type="match status" value="1"/>
</dbReference>
<evidence type="ECO:0000256" key="1">
    <source>
        <dbReference type="SAM" id="Phobius"/>
    </source>
</evidence>
<dbReference type="EMBL" id="RHHQ01000023">
    <property type="protein sequence ID" value="RNB81287.1"/>
    <property type="molecule type" value="Genomic_DNA"/>
</dbReference>